<gene>
    <name evidence="1" type="ORF">CVT25_000108</name>
</gene>
<accession>A0A409XQF0</accession>
<dbReference type="PANTHER" id="PTHR10678">
    <property type="entry name" value="26S PROTEASOME NON-ATPASE REGULATORY SUBUNIT 11/COP9 SIGNALOSOME COMPLEX SUBUNIT 2"/>
    <property type="match status" value="1"/>
</dbReference>
<dbReference type="OrthoDB" id="1418352at2759"/>
<dbReference type="Proteomes" id="UP000283269">
    <property type="component" value="Unassembled WGS sequence"/>
</dbReference>
<dbReference type="STRING" id="93625.A0A409XQF0"/>
<evidence type="ECO:0000313" key="1">
    <source>
        <dbReference type="EMBL" id="PPQ92944.1"/>
    </source>
</evidence>
<dbReference type="InterPro" id="IPR050871">
    <property type="entry name" value="26S_Proteasome/COP9_Components"/>
</dbReference>
<dbReference type="PROSITE" id="PS51257">
    <property type="entry name" value="PROKAR_LIPOPROTEIN"/>
    <property type="match status" value="1"/>
</dbReference>
<dbReference type="AlphaFoldDB" id="A0A409XQF0"/>
<organism evidence="1 2">
    <name type="scientific">Psilocybe cyanescens</name>
    <dbReference type="NCBI Taxonomy" id="93625"/>
    <lineage>
        <taxon>Eukaryota</taxon>
        <taxon>Fungi</taxon>
        <taxon>Dikarya</taxon>
        <taxon>Basidiomycota</taxon>
        <taxon>Agaricomycotina</taxon>
        <taxon>Agaricomycetes</taxon>
        <taxon>Agaricomycetidae</taxon>
        <taxon>Agaricales</taxon>
        <taxon>Agaricineae</taxon>
        <taxon>Strophariaceae</taxon>
        <taxon>Psilocybe</taxon>
    </lineage>
</organism>
<proteinExistence type="predicted"/>
<comment type="caution">
    <text evidence="1">The sequence shown here is derived from an EMBL/GenBank/DDBJ whole genome shotgun (WGS) entry which is preliminary data.</text>
</comment>
<evidence type="ECO:0000313" key="2">
    <source>
        <dbReference type="Proteomes" id="UP000283269"/>
    </source>
</evidence>
<sequence length="78" mass="8641">MPEAKTYANPYPTHASLISSCIAANTVYSPPALQAQLNLQSGILHAEEKDYHTMYLYLFEAFENLSMLGESEGGGEWQ</sequence>
<dbReference type="Gene3D" id="1.25.40.570">
    <property type="match status" value="1"/>
</dbReference>
<protein>
    <submittedName>
        <fullName evidence="1">Uncharacterized protein</fullName>
    </submittedName>
</protein>
<keyword evidence="2" id="KW-1185">Reference proteome</keyword>
<dbReference type="InParanoid" id="A0A409XQF0"/>
<name>A0A409XQF0_PSICY</name>
<reference evidence="1 2" key="1">
    <citation type="journal article" date="2018" name="Evol. Lett.">
        <title>Horizontal gene cluster transfer increased hallucinogenic mushroom diversity.</title>
        <authorList>
            <person name="Reynolds H.T."/>
            <person name="Vijayakumar V."/>
            <person name="Gluck-Thaler E."/>
            <person name="Korotkin H.B."/>
            <person name="Matheny P.B."/>
            <person name="Slot J.C."/>
        </authorList>
    </citation>
    <scope>NUCLEOTIDE SEQUENCE [LARGE SCALE GENOMIC DNA]</scope>
    <source>
        <strain evidence="1 2">2631</strain>
    </source>
</reference>
<dbReference type="EMBL" id="NHYD01000896">
    <property type="protein sequence ID" value="PPQ92944.1"/>
    <property type="molecule type" value="Genomic_DNA"/>
</dbReference>